<evidence type="ECO:0000313" key="23">
    <source>
        <dbReference type="Proteomes" id="UP000002279"/>
    </source>
</evidence>
<feature type="disulfide bond" evidence="16">
    <location>
        <begin position="505"/>
        <end position="538"/>
    </location>
</feature>
<dbReference type="PANTHER" id="PTHR13723:SF24">
    <property type="entry name" value="A DISINTEGRIN AND METALLOPROTEINASE WITH THROMBOSPONDIN MOTIFS 14"/>
    <property type="match status" value="1"/>
</dbReference>
<feature type="binding site" evidence="15 17">
    <location>
        <position position="411"/>
    </location>
    <ligand>
        <name>Zn(2+)</name>
        <dbReference type="ChEBI" id="CHEBI:29105"/>
        <note>catalytic</note>
    </ligand>
</feature>
<dbReference type="Pfam" id="PF05986">
    <property type="entry name" value="ADAMTS_spacer1"/>
    <property type="match status" value="1"/>
</dbReference>
<evidence type="ECO:0000256" key="11">
    <source>
        <dbReference type="ARBA" id="ARBA00023145"/>
    </source>
</evidence>
<feature type="disulfide bond" evidence="16">
    <location>
        <begin position="336"/>
        <end position="385"/>
    </location>
</feature>
<feature type="disulfide bond" evidence="16">
    <location>
        <begin position="571"/>
        <end position="609"/>
    </location>
</feature>
<dbReference type="FunCoup" id="A0A6I8NX51">
    <property type="interactions" value="133"/>
</dbReference>
<evidence type="ECO:0000256" key="1">
    <source>
        <dbReference type="ARBA" id="ARBA00004498"/>
    </source>
</evidence>
<dbReference type="RefSeq" id="XP_028915155.1">
    <property type="nucleotide sequence ID" value="XM_029059322.2"/>
</dbReference>
<feature type="compositionally biased region" description="Polar residues" evidence="18">
    <location>
        <begin position="1238"/>
        <end position="1247"/>
    </location>
</feature>
<feature type="binding site" evidence="15">
    <location>
        <position position="461"/>
    </location>
    <ligand>
        <name>Ca(2+)</name>
        <dbReference type="ChEBI" id="CHEBI:29108"/>
        <label>2</label>
    </ligand>
</feature>
<accession>A0A6I8NX51</accession>
<dbReference type="Pfam" id="PF01421">
    <property type="entry name" value="Reprolysin"/>
    <property type="match status" value="1"/>
</dbReference>
<feature type="disulfide bond" evidence="16">
    <location>
        <begin position="418"/>
        <end position="444"/>
    </location>
</feature>
<gene>
    <name evidence="22" type="primary">ADAMTS14</name>
</gene>
<feature type="disulfide bond" evidence="16">
    <location>
        <begin position="379"/>
        <end position="458"/>
    </location>
</feature>
<keyword evidence="15" id="KW-0106">Calcium</keyword>
<feature type="compositionally biased region" description="Polar residues" evidence="18">
    <location>
        <begin position="1138"/>
        <end position="1150"/>
    </location>
</feature>
<feature type="region of interest" description="Disordered" evidence="18">
    <location>
        <begin position="58"/>
        <end position="101"/>
    </location>
</feature>
<organism evidence="22 23">
    <name type="scientific">Ornithorhynchus anatinus</name>
    <name type="common">Duckbill platypus</name>
    <dbReference type="NCBI Taxonomy" id="9258"/>
    <lineage>
        <taxon>Eukaryota</taxon>
        <taxon>Metazoa</taxon>
        <taxon>Chordata</taxon>
        <taxon>Craniata</taxon>
        <taxon>Vertebrata</taxon>
        <taxon>Euteleostomi</taxon>
        <taxon>Mammalia</taxon>
        <taxon>Monotremata</taxon>
        <taxon>Ornithorhynchidae</taxon>
        <taxon>Ornithorhynchus</taxon>
    </lineage>
</organism>
<feature type="binding site" evidence="15">
    <location>
        <position position="461"/>
    </location>
    <ligand>
        <name>Ca(2+)</name>
        <dbReference type="ChEBI" id="CHEBI:29108"/>
        <label>1</label>
    </ligand>
</feature>
<keyword evidence="3" id="KW-0272">Extracellular matrix</keyword>
<dbReference type="InterPro" id="IPR002870">
    <property type="entry name" value="Peptidase_M12B_N"/>
</dbReference>
<keyword evidence="4" id="KW-0645">Protease</keyword>
<feature type="region of interest" description="Disordered" evidence="18">
    <location>
        <begin position="1021"/>
        <end position="1065"/>
    </location>
</feature>
<dbReference type="Pfam" id="PF19030">
    <property type="entry name" value="TSP1_ADAMTS"/>
    <property type="match status" value="3"/>
</dbReference>
<evidence type="ECO:0000256" key="8">
    <source>
        <dbReference type="ARBA" id="ARBA00022801"/>
    </source>
</evidence>
<feature type="compositionally biased region" description="Pro residues" evidence="18">
    <location>
        <begin position="1107"/>
        <end position="1127"/>
    </location>
</feature>
<feature type="domain" description="Peptidase M12B" evidence="20">
    <location>
        <begin position="259"/>
        <end position="463"/>
    </location>
</feature>
<keyword evidence="12 16" id="KW-1015">Disulfide bond</keyword>
<evidence type="ECO:0000256" key="5">
    <source>
        <dbReference type="ARBA" id="ARBA00022723"/>
    </source>
</evidence>
<keyword evidence="23" id="KW-1185">Reference proteome</keyword>
<dbReference type="OMA" id="HRFHWSH"/>
<keyword evidence="13" id="KW-0325">Glycoprotein</keyword>
<proteinExistence type="predicted"/>
<feature type="binding site" evidence="15 17">
    <location>
        <position position="401"/>
    </location>
    <ligand>
        <name>Zn(2+)</name>
        <dbReference type="ChEBI" id="CHEBI:29105"/>
        <note>catalytic</note>
    </ligand>
</feature>
<feature type="compositionally biased region" description="Polar residues" evidence="18">
    <location>
        <begin position="72"/>
        <end position="81"/>
    </location>
</feature>
<dbReference type="FunFam" id="3.40.390.10:FF:000008">
    <property type="entry name" value="A disintegrin and metalloproteinase with thrombospondin motifs 3"/>
    <property type="match status" value="1"/>
</dbReference>
<comment type="caution">
    <text evidence="17">Lacks conserved residue(s) required for the propagation of feature annotation.</text>
</comment>
<evidence type="ECO:0000256" key="2">
    <source>
        <dbReference type="ARBA" id="ARBA00022525"/>
    </source>
</evidence>
<dbReference type="GO" id="GO:0031012">
    <property type="term" value="C:extracellular matrix"/>
    <property type="evidence" value="ECO:0000318"/>
    <property type="project" value="GO_Central"/>
</dbReference>
<protein>
    <submittedName>
        <fullName evidence="22">ADAM metallopeptidase with thrombospondin type 1 motif 14</fullName>
    </submittedName>
</protein>
<reference evidence="22 23" key="1">
    <citation type="journal article" date="2008" name="Nature">
        <title>Genome analysis of the platypus reveals unique signatures of evolution.</title>
        <authorList>
            <person name="Warren W.C."/>
            <person name="Hillier L.W."/>
            <person name="Marshall Graves J.A."/>
            <person name="Birney E."/>
            <person name="Ponting C.P."/>
            <person name="Grutzner F."/>
            <person name="Belov K."/>
            <person name="Miller W."/>
            <person name="Clarke L."/>
            <person name="Chinwalla A.T."/>
            <person name="Yang S.P."/>
            <person name="Heger A."/>
            <person name="Locke D.P."/>
            <person name="Miethke P."/>
            <person name="Waters P.D."/>
            <person name="Veyrunes F."/>
            <person name="Fulton L."/>
            <person name="Fulton B."/>
            <person name="Graves T."/>
            <person name="Wallis J."/>
            <person name="Puente X.S."/>
            <person name="Lopez-Otin C."/>
            <person name="Ordonez G.R."/>
            <person name="Eichler E.E."/>
            <person name="Chen L."/>
            <person name="Cheng Z."/>
            <person name="Deakin J.E."/>
            <person name="Alsop A."/>
            <person name="Thompson K."/>
            <person name="Kirby P."/>
            <person name="Papenfuss A.T."/>
            <person name="Wakefield M.J."/>
            <person name="Olender T."/>
            <person name="Lancet D."/>
            <person name="Huttley G.A."/>
            <person name="Smit A.F."/>
            <person name="Pask A."/>
            <person name="Temple-Smith P."/>
            <person name="Batzer M.A."/>
            <person name="Walker J.A."/>
            <person name="Konkel M.K."/>
            <person name="Harris R.S."/>
            <person name="Whittington C.M."/>
            <person name="Wong E.S."/>
            <person name="Gemmell N.J."/>
            <person name="Buschiazzo E."/>
            <person name="Vargas Jentzsch I.M."/>
            <person name="Merkel A."/>
            <person name="Schmitz J."/>
            <person name="Zemann A."/>
            <person name="Churakov G."/>
            <person name="Kriegs J.O."/>
            <person name="Brosius J."/>
            <person name="Murchison E.P."/>
            <person name="Sachidanandam R."/>
            <person name="Smith C."/>
            <person name="Hannon G.J."/>
            <person name="Tsend-Ayush E."/>
            <person name="McMillan D."/>
            <person name="Attenborough R."/>
            <person name="Rens W."/>
            <person name="Ferguson-Smith M."/>
            <person name="Lefevre C.M."/>
            <person name="Sharp J.A."/>
            <person name="Nicholas K.R."/>
            <person name="Ray D.A."/>
            <person name="Kube M."/>
            <person name="Reinhardt R."/>
            <person name="Pringle T.H."/>
            <person name="Taylor J."/>
            <person name="Jones R.C."/>
            <person name="Nixon B."/>
            <person name="Dacheux J.L."/>
            <person name="Niwa H."/>
            <person name="Sekita Y."/>
            <person name="Huang X."/>
            <person name="Stark A."/>
            <person name="Kheradpour P."/>
            <person name="Kellis M."/>
            <person name="Flicek P."/>
            <person name="Chen Y."/>
            <person name="Webber C."/>
            <person name="Hardison R."/>
            <person name="Nelson J."/>
            <person name="Hallsworth-Pepin K."/>
            <person name="Delehaunty K."/>
            <person name="Markovic C."/>
            <person name="Minx P."/>
            <person name="Feng Y."/>
            <person name="Kremitzki C."/>
            <person name="Mitreva M."/>
            <person name="Glasscock J."/>
            <person name="Wylie T."/>
            <person name="Wohldmann P."/>
            <person name="Thiru P."/>
            <person name="Nhan M.N."/>
            <person name="Pohl C.S."/>
            <person name="Smith S.M."/>
            <person name="Hou S."/>
            <person name="Nefedov M."/>
            <person name="de Jong P.J."/>
            <person name="Renfree M.B."/>
            <person name="Mardis E.R."/>
            <person name="Wilson R.K."/>
        </authorList>
    </citation>
    <scope>NUCLEOTIDE SEQUENCE [LARGE SCALE GENOMIC DNA]</scope>
    <source>
        <strain evidence="22 23">Glennie</strain>
    </source>
</reference>
<dbReference type="InterPro" id="IPR041645">
    <property type="entry name" value="ADAMTS_CR_2"/>
</dbReference>
<name>A0A6I8NX51_ORNAN</name>
<dbReference type="PROSITE" id="PS50215">
    <property type="entry name" value="ADAM_MEPRO"/>
    <property type="match status" value="1"/>
</dbReference>
<evidence type="ECO:0000256" key="19">
    <source>
        <dbReference type="SAM" id="SignalP"/>
    </source>
</evidence>
<feature type="compositionally biased region" description="Polar residues" evidence="18">
    <location>
        <begin position="1172"/>
        <end position="1194"/>
    </location>
</feature>
<dbReference type="PANTHER" id="PTHR13723">
    <property type="entry name" value="ADAMTS A DISINTEGRIN AND METALLOPROTEASE WITH THROMBOSPONDIN MOTIFS PROTEASE"/>
    <property type="match status" value="1"/>
</dbReference>
<keyword evidence="8" id="KW-0378">Hydrolase</keyword>
<dbReference type="InterPro" id="IPR010294">
    <property type="entry name" value="ADAMTS_spacer1"/>
</dbReference>
<dbReference type="Pfam" id="PF19236">
    <property type="entry name" value="ADAMTS_CR_3"/>
    <property type="match status" value="1"/>
</dbReference>
<feature type="binding site" evidence="15">
    <location>
        <position position="262"/>
    </location>
    <ligand>
        <name>Ca(2+)</name>
        <dbReference type="ChEBI" id="CHEBI:29108"/>
        <label>2</label>
    </ligand>
</feature>
<keyword evidence="11" id="KW-0865">Zymogen</keyword>
<feature type="chain" id="PRO_5026146464" evidence="19">
    <location>
        <begin position="23"/>
        <end position="1247"/>
    </location>
</feature>
<feature type="compositionally biased region" description="Polar residues" evidence="18">
    <location>
        <begin position="1034"/>
        <end position="1045"/>
    </location>
</feature>
<dbReference type="InterPro" id="IPR045371">
    <property type="entry name" value="ADAMTS_CR_3"/>
</dbReference>
<evidence type="ECO:0000256" key="12">
    <source>
        <dbReference type="ARBA" id="ARBA00023157"/>
    </source>
</evidence>
<dbReference type="InterPro" id="IPR050439">
    <property type="entry name" value="ADAMTS_ADAMTS-like"/>
</dbReference>
<dbReference type="InterPro" id="IPR010909">
    <property type="entry name" value="PLAC"/>
</dbReference>
<evidence type="ECO:0000256" key="3">
    <source>
        <dbReference type="ARBA" id="ARBA00022530"/>
    </source>
</evidence>
<dbReference type="CTD" id="140766"/>
<keyword evidence="9 15" id="KW-0862">Zinc</keyword>
<dbReference type="InterPro" id="IPR036383">
    <property type="entry name" value="TSP1_rpt_sf"/>
</dbReference>
<feature type="binding site" evidence="15">
    <location>
        <position position="458"/>
    </location>
    <ligand>
        <name>Ca(2+)</name>
        <dbReference type="ChEBI" id="CHEBI:29108"/>
        <label>1</label>
    </ligand>
</feature>
<dbReference type="OrthoDB" id="5855429at2759"/>
<evidence type="ECO:0000256" key="15">
    <source>
        <dbReference type="PIRSR" id="PIRSR613273-2"/>
    </source>
</evidence>
<dbReference type="Gene3D" id="2.60.120.830">
    <property type="match status" value="1"/>
</dbReference>
<dbReference type="Pfam" id="PF17771">
    <property type="entry name" value="ADAMTS_CR_2"/>
    <property type="match status" value="1"/>
</dbReference>
<dbReference type="Gene3D" id="3.40.390.10">
    <property type="entry name" value="Collagenase (Catalytic Domain)"/>
    <property type="match status" value="1"/>
</dbReference>
<feature type="disulfide bond" evidence="16">
    <location>
        <begin position="532"/>
        <end position="543"/>
    </location>
</feature>
<evidence type="ECO:0000256" key="16">
    <source>
        <dbReference type="PIRSR" id="PIRSR613273-3"/>
    </source>
</evidence>
<dbReference type="InterPro" id="IPR000884">
    <property type="entry name" value="TSP1_rpt"/>
</dbReference>
<keyword evidence="5 15" id="KW-0479">Metal-binding</keyword>
<dbReference type="Ensembl" id="ENSOANT00000072491.1">
    <property type="protein sequence ID" value="ENSOANP00000045905.1"/>
    <property type="gene ID" value="ENSOANG00000048719.1"/>
</dbReference>
<dbReference type="PRINTS" id="PR01857">
    <property type="entry name" value="ADAMTSFAMILY"/>
</dbReference>
<sequence>MDYSRLVFSCLFPLNCWLAATGAPEPFWSGKQGDYGVVVPFSVDHRGRFVSHVVSRPAATTPAGAGSGPSGLQSSNLASPTPWSLPRRKPRSPPDPSSPGQSSLYFNVTVFGKELHLRLRPNRRLVAPGASVEWHEDFRERRREPLPQGCLFSGGVTGIPGAVVAISTCDGLAGLIRTDSSEYFIEPLEWGQQEEEEKGRAHVVYRRMALRQERAEPQQDLHNEVPAFRLGDFPSLLDLIEDQLGEADRKRRHAKKDNYNIEVLLAVDDSVVRFHGKEHVQNYVLTLMNIVDEIYHDESLGVHINIALVRMIMVGYRQSMSLIERGSPSRSLEQVCRWAHAQQRPDPSHAEHHDHAVFLTRQDFGPAGMQGYAPVTGMCHPLRSCTLNHEDGFSSAFVVAHETGHVLGMEHDGQGNHCADETTMGSIMAPLVQAAFHRYHWSRCSKQELNRYIRSYNCLLDDPFEPQWPRLPELPGRDYSMDEQCRFDFGVGYKTCTAFRTFDPCKQLWCSHPDNPYFCKTKKGPPLDGTECAAGKWCFKGHCIWKTSEPPYGQDGSWGSWTKFGSCSRTCGGGVRSRSRSCNNPPPAYGGRQCPGATYDYQICNSEECPGPYEDFRAQQCAKRNPYFTHEGAKHSWLPFEHEDDSQKCELICQSEGTGDIVLMNQVVHDGTRCSYQDPYSVCARGECVPVGCDKEIGSVKQDDKCGVCGGDNSHCRTVKGTLARPPKPSAAGALKLLEIPAGARHIQIEEMEPGPHRLAVKNQVTGSFILDPKAGESRSRAFIASGLEWEYAVEGDRESLKTSGPLHEPVGILLVPQGTPEGQSGLVYKYTVHEDLLPLIGNNHVLLEEMDSYQWVLKSWSQCSKPCGGGIQFTKYGCRRNSSGRLVRRNFCDLGKKPKPIRRRCNPQECSQPAWVAGEWGPCSRSCGKLGVQIRVVQCLQPLLNGTNRTVHAKYCPGDRPDPRQPCQRLTCPAQWRTGAWSQCSASCGEGVQQRQVVCQASDHSIGQCEGDKPEPVQMCHLAPCPGKPPDSTARTDTSEQVTPRGQREHEDRPQNPVVKISSKEPCQRDKSIFCQMEVLARYCSIPGYRKLCCESCGRKTSTAPTQPPELDPEGSPLPSPVPSQPSPAAFQRPQPGASSKTDSSQATWSPLDETDGSAARWAPPGHPATCSPNPGASGGSTAETQGPQQPRGNSLVLPWSPSPPGTLSQHSRAPALSGAARQKSTEPGTAEPLGTRLQTTSPIGT</sequence>
<feature type="domain" description="PLAC" evidence="21">
    <location>
        <begin position="1064"/>
        <end position="1102"/>
    </location>
</feature>
<dbReference type="CDD" id="cd04273">
    <property type="entry name" value="ZnMc_ADAMTS_like"/>
    <property type="match status" value="1"/>
</dbReference>
<dbReference type="GO" id="GO:0030198">
    <property type="term" value="P:extracellular matrix organization"/>
    <property type="evidence" value="ECO:0000318"/>
    <property type="project" value="GO_Central"/>
</dbReference>
<comment type="cofactor">
    <cofactor evidence="15">
        <name>Zn(2+)</name>
        <dbReference type="ChEBI" id="CHEBI:29105"/>
    </cofactor>
    <text evidence="15">Binds 1 zinc ion per subunit.</text>
</comment>
<evidence type="ECO:0000259" key="21">
    <source>
        <dbReference type="PROSITE" id="PS50900"/>
    </source>
</evidence>
<dbReference type="SUPFAM" id="SSF82895">
    <property type="entry name" value="TSP-1 type 1 repeat"/>
    <property type="match status" value="4"/>
</dbReference>
<evidence type="ECO:0000259" key="20">
    <source>
        <dbReference type="PROSITE" id="PS50215"/>
    </source>
</evidence>
<feature type="disulfide bond" evidence="16">
    <location>
        <begin position="485"/>
        <end position="510"/>
    </location>
</feature>
<evidence type="ECO:0000256" key="10">
    <source>
        <dbReference type="ARBA" id="ARBA00023049"/>
    </source>
</evidence>
<evidence type="ECO:0000256" key="4">
    <source>
        <dbReference type="ARBA" id="ARBA00022670"/>
    </source>
</evidence>
<evidence type="ECO:0000256" key="7">
    <source>
        <dbReference type="ARBA" id="ARBA00022737"/>
    </source>
</evidence>
<reference evidence="22" key="3">
    <citation type="submission" date="2025-09" db="UniProtKB">
        <authorList>
            <consortium name="Ensembl"/>
        </authorList>
    </citation>
    <scope>IDENTIFICATION</scope>
    <source>
        <strain evidence="22">Glennie</strain>
    </source>
</reference>
<keyword evidence="6 19" id="KW-0732">Signal</keyword>
<dbReference type="Pfam" id="PF01562">
    <property type="entry name" value="Pep_M12B_propep"/>
    <property type="match status" value="1"/>
</dbReference>
<dbReference type="KEGG" id="oaa:100090634"/>
<feature type="disulfide bond" evidence="16">
    <location>
        <begin position="567"/>
        <end position="604"/>
    </location>
</feature>
<dbReference type="Pfam" id="PF00090">
    <property type="entry name" value="TSP_1"/>
    <property type="match status" value="1"/>
</dbReference>
<evidence type="ECO:0000256" key="13">
    <source>
        <dbReference type="ARBA" id="ARBA00023180"/>
    </source>
</evidence>
<feature type="signal peptide" evidence="19">
    <location>
        <begin position="1"/>
        <end position="22"/>
    </location>
</feature>
<dbReference type="InterPro" id="IPR013273">
    <property type="entry name" value="ADAMTS/ADAMTS-like"/>
</dbReference>
<dbReference type="GO" id="GO:0006508">
    <property type="term" value="P:proteolysis"/>
    <property type="evidence" value="ECO:0000318"/>
    <property type="project" value="GO_Central"/>
</dbReference>
<evidence type="ECO:0000256" key="18">
    <source>
        <dbReference type="SAM" id="MobiDB-lite"/>
    </source>
</evidence>
<feature type="binding site" evidence="15">
    <location>
        <position position="354"/>
    </location>
    <ligand>
        <name>Ca(2+)</name>
        <dbReference type="ChEBI" id="CHEBI:29108"/>
        <label>1</label>
    </ligand>
</feature>
<dbReference type="GeneTree" id="ENSGT00940000158426"/>
<dbReference type="GO" id="GO:0005576">
    <property type="term" value="C:extracellular region"/>
    <property type="evidence" value="ECO:0007669"/>
    <property type="project" value="Ensembl"/>
</dbReference>
<dbReference type="Gene3D" id="3.40.1620.60">
    <property type="match status" value="1"/>
</dbReference>
<dbReference type="GO" id="GO:0004222">
    <property type="term" value="F:metalloendopeptidase activity"/>
    <property type="evidence" value="ECO:0000318"/>
    <property type="project" value="GO_Central"/>
</dbReference>
<feature type="binding site" evidence="15">
    <location>
        <position position="262"/>
    </location>
    <ligand>
        <name>Ca(2+)</name>
        <dbReference type="ChEBI" id="CHEBI:29108"/>
        <label>1</label>
    </ligand>
</feature>
<dbReference type="GeneID" id="100090634"/>
<dbReference type="GO" id="GO:0046872">
    <property type="term" value="F:metal ion binding"/>
    <property type="evidence" value="ECO:0007669"/>
    <property type="project" value="UniProtKB-KW"/>
</dbReference>
<feature type="region of interest" description="Disordered" evidence="18">
    <location>
        <begin position="1103"/>
        <end position="1247"/>
    </location>
</feature>
<keyword evidence="10" id="KW-0482">Metalloprotease</keyword>
<dbReference type="AlphaFoldDB" id="A0A6I8NX51"/>
<dbReference type="Gene3D" id="2.20.100.10">
    <property type="entry name" value="Thrombospondin type-1 (TSP1) repeat"/>
    <property type="match status" value="4"/>
</dbReference>
<evidence type="ECO:0000256" key="6">
    <source>
        <dbReference type="ARBA" id="ARBA00022729"/>
    </source>
</evidence>
<dbReference type="Proteomes" id="UP000002279">
    <property type="component" value="Chromosome 3"/>
</dbReference>
<dbReference type="InterPro" id="IPR001590">
    <property type="entry name" value="Peptidase_M12B"/>
</dbReference>
<keyword evidence="2" id="KW-0964">Secreted</keyword>
<dbReference type="GO" id="GO:0030199">
    <property type="term" value="P:collagen fibril organization"/>
    <property type="evidence" value="ECO:0007669"/>
    <property type="project" value="Ensembl"/>
</dbReference>
<reference evidence="22" key="2">
    <citation type="submission" date="2025-08" db="UniProtKB">
        <authorList>
            <consortium name="Ensembl"/>
        </authorList>
    </citation>
    <scope>IDENTIFICATION</scope>
    <source>
        <strain evidence="22">Glennie</strain>
    </source>
</reference>
<dbReference type="SUPFAM" id="SSF55486">
    <property type="entry name" value="Metalloproteases ('zincins'), catalytic domain"/>
    <property type="match status" value="1"/>
</dbReference>
<dbReference type="FunFam" id="2.20.100.10:FF:000006">
    <property type="entry name" value="A disintegrin and metalloproteinase with thrombospondin motifs 1"/>
    <property type="match status" value="1"/>
</dbReference>
<keyword evidence="7" id="KW-0677">Repeat</keyword>
<feature type="disulfide bond" evidence="16">
    <location>
        <begin position="496"/>
        <end position="519"/>
    </location>
</feature>
<dbReference type="PROSITE" id="PS50900">
    <property type="entry name" value="PLAC"/>
    <property type="match status" value="1"/>
</dbReference>
<feature type="disulfide bond" evidence="16">
    <location>
        <begin position="582"/>
        <end position="594"/>
    </location>
</feature>
<feature type="binding site" evidence="15 17">
    <location>
        <position position="405"/>
    </location>
    <ligand>
        <name>Zn(2+)</name>
        <dbReference type="ChEBI" id="CHEBI:29105"/>
        <note>catalytic</note>
    </ligand>
</feature>
<dbReference type="InParanoid" id="A0A6I8NX51"/>
<dbReference type="FunFam" id="3.40.1620.60:FF:000001">
    <property type="entry name" value="A disintegrin and metalloproteinase with thrombospondin motifs 3"/>
    <property type="match status" value="1"/>
</dbReference>
<dbReference type="PROSITE" id="PS50092">
    <property type="entry name" value="TSP1"/>
    <property type="match status" value="4"/>
</dbReference>
<dbReference type="InterPro" id="IPR024079">
    <property type="entry name" value="MetalloPept_cat_dom_sf"/>
</dbReference>
<evidence type="ECO:0000256" key="9">
    <source>
        <dbReference type="ARBA" id="ARBA00022833"/>
    </source>
</evidence>
<evidence type="ECO:0000256" key="17">
    <source>
        <dbReference type="PROSITE-ProRule" id="PRU00276"/>
    </source>
</evidence>
<dbReference type="SMART" id="SM00209">
    <property type="entry name" value="TSP1"/>
    <property type="match status" value="4"/>
</dbReference>
<evidence type="ECO:0000313" key="22">
    <source>
        <dbReference type="Ensembl" id="ENSOANP00000045905.1"/>
    </source>
</evidence>
<feature type="active site" evidence="14 17">
    <location>
        <position position="402"/>
    </location>
</feature>
<evidence type="ECO:0000256" key="14">
    <source>
        <dbReference type="PIRSR" id="PIRSR613273-1"/>
    </source>
</evidence>
<dbReference type="Bgee" id="ENSOANG00000048719">
    <property type="expression patterns" value="Expressed in endometrium and 4 other cell types or tissues"/>
</dbReference>
<comment type="subcellular location">
    <subcellularLocation>
        <location evidence="1">Secreted</location>
        <location evidence="1">Extracellular space</location>
        <location evidence="1">Extracellular matrix</location>
    </subcellularLocation>
</comment>